<proteinExistence type="predicted"/>
<sequence length="75" mass="8811">MRKRCAVCRGRLTDTEIVILERDICRGCGWRGKDNRKGFLDRCIQENANDIAVLQAHNEYLESLRDDDSWLLDRD</sequence>
<name>A0A143FJ67_9CAUD</name>
<evidence type="ECO:0000313" key="2">
    <source>
        <dbReference type="Proteomes" id="UP000225977"/>
    </source>
</evidence>
<gene>
    <name evidence="1" type="ORF">JUGLONE_167</name>
</gene>
<evidence type="ECO:0000313" key="1">
    <source>
        <dbReference type="EMBL" id="AMW61692.1"/>
    </source>
</evidence>
<dbReference type="Proteomes" id="UP000225977">
    <property type="component" value="Segment"/>
</dbReference>
<protein>
    <submittedName>
        <fullName evidence="1">Uncharacterized protein</fullName>
    </submittedName>
</protein>
<accession>A0A143FJ67</accession>
<reference evidence="2" key="1">
    <citation type="submission" date="2016-02" db="EMBL/GenBank/DDBJ databases">
        <authorList>
            <person name="Mokah H."/>
            <person name="Prakash A."/>
            <person name="Horton L."/>
            <person name="Cochran E."/>
            <person name="Foltz S."/>
            <person name="Olszewski N."/>
            <person name="Jeyasankar M."/>
            <person name="Sehgal N."/>
            <person name="Miller A."/>
            <person name="Luong A."/>
            <person name="Miller R."/>
            <person name="Afzal A."/>
            <person name="Dandamudi K."/>
            <person name="Yoo S."/>
            <person name="Shi R."/>
            <person name="Carvalho R."/>
            <person name="Koparde V.N."/>
            <person name="Lee V."/>
            <person name="Buck G."/>
            <person name="Serrano M.G."/>
            <person name="Johnson A."/>
        </authorList>
    </citation>
    <scope>NUCLEOTIDE SEQUENCE [LARGE SCALE GENOMIC DNA]</scope>
</reference>
<organism evidence="1 2">
    <name type="scientific">Bacillus phage Juglone</name>
    <dbReference type="NCBI Taxonomy" id="1805949"/>
    <lineage>
        <taxon>Viruses</taxon>
        <taxon>Duplodnaviria</taxon>
        <taxon>Heunggongvirae</taxon>
        <taxon>Uroviricota</taxon>
        <taxon>Caudoviricetes</taxon>
        <taxon>Herelleviridae</taxon>
        <taxon>Bastillevirinae</taxon>
        <taxon>Bequatrovirus</taxon>
        <taxon>Bequatrovirus troll</taxon>
    </lineage>
</organism>
<dbReference type="EMBL" id="KU737345">
    <property type="protein sequence ID" value="AMW61692.1"/>
    <property type="molecule type" value="Genomic_DNA"/>
</dbReference>